<name>A0AAV4MY55_CAEEX</name>
<evidence type="ECO:0000313" key="2">
    <source>
        <dbReference type="Proteomes" id="UP001054945"/>
    </source>
</evidence>
<reference evidence="1 2" key="1">
    <citation type="submission" date="2021-06" db="EMBL/GenBank/DDBJ databases">
        <title>Caerostris extrusa draft genome.</title>
        <authorList>
            <person name="Kono N."/>
            <person name="Arakawa K."/>
        </authorList>
    </citation>
    <scope>NUCLEOTIDE SEQUENCE [LARGE SCALE GENOMIC DNA]</scope>
</reference>
<proteinExistence type="predicted"/>
<dbReference type="AlphaFoldDB" id="A0AAV4MY55"/>
<dbReference type="EMBL" id="BPLR01020209">
    <property type="protein sequence ID" value="GIX75914.1"/>
    <property type="molecule type" value="Genomic_DNA"/>
</dbReference>
<comment type="caution">
    <text evidence="1">The sequence shown here is derived from an EMBL/GenBank/DDBJ whole genome shotgun (WGS) entry which is preliminary data.</text>
</comment>
<sequence length="167" mass="19206">MRVLYHWTTCGWFYASGPNASGKRMTLACRRFFPPVDFCTYSRLLTSTLHFALVVFDPNQRTSWPTNLCFLPIQTVIFNYTTVGGFETGFPLFEHLILYPTNHSNLMHEDFSYLETILLELFSMCEYTSADATQRLSQNKPFHPPDLLTLLQLIPLQSHVASDVLEA</sequence>
<gene>
    <name evidence="1" type="ORF">CEXT_282021</name>
</gene>
<dbReference type="Proteomes" id="UP001054945">
    <property type="component" value="Unassembled WGS sequence"/>
</dbReference>
<organism evidence="1 2">
    <name type="scientific">Caerostris extrusa</name>
    <name type="common">Bark spider</name>
    <name type="synonym">Caerostris bankana</name>
    <dbReference type="NCBI Taxonomy" id="172846"/>
    <lineage>
        <taxon>Eukaryota</taxon>
        <taxon>Metazoa</taxon>
        <taxon>Ecdysozoa</taxon>
        <taxon>Arthropoda</taxon>
        <taxon>Chelicerata</taxon>
        <taxon>Arachnida</taxon>
        <taxon>Araneae</taxon>
        <taxon>Araneomorphae</taxon>
        <taxon>Entelegynae</taxon>
        <taxon>Araneoidea</taxon>
        <taxon>Araneidae</taxon>
        <taxon>Caerostris</taxon>
    </lineage>
</organism>
<protein>
    <submittedName>
        <fullName evidence="1">Uncharacterized protein</fullName>
    </submittedName>
</protein>
<evidence type="ECO:0000313" key="1">
    <source>
        <dbReference type="EMBL" id="GIX75914.1"/>
    </source>
</evidence>
<keyword evidence="2" id="KW-1185">Reference proteome</keyword>
<accession>A0AAV4MY55</accession>